<dbReference type="Pfam" id="PF13177">
    <property type="entry name" value="DNA_pol3_delta2"/>
    <property type="match status" value="1"/>
</dbReference>
<evidence type="ECO:0000256" key="1">
    <source>
        <dbReference type="ARBA" id="ARBA00012417"/>
    </source>
</evidence>
<keyword evidence="3 12" id="KW-0808">Transferase</keyword>
<evidence type="ECO:0000313" key="12">
    <source>
        <dbReference type="EMBL" id="PPI88776.1"/>
    </source>
</evidence>
<gene>
    <name evidence="12" type="ORF">CRV09_00470</name>
</gene>
<dbReference type="Gene3D" id="1.20.272.10">
    <property type="match status" value="1"/>
</dbReference>
<evidence type="ECO:0000256" key="8">
    <source>
        <dbReference type="ARBA" id="ARBA00037724"/>
    </source>
</evidence>
<protein>
    <recommendedName>
        <fullName evidence="2">DNA polymerase III subunit delta'</fullName>
        <ecNumber evidence="1">2.7.7.7</ecNumber>
    </recommendedName>
</protein>
<comment type="subunit">
    <text evidence="7">DNA polymerase III contains a core (composed of alpha, epsilon and theta chains) that associates with a tau subunit. This core dimerizes to form the POLIII' complex. PolIII' associates with the gamma complex (composed of gamma, delta, delta', psi and chi chains) and with the beta chain to form the complete DNA polymerase III complex.</text>
</comment>
<dbReference type="GO" id="GO:0006261">
    <property type="term" value="P:DNA-templated DNA replication"/>
    <property type="evidence" value="ECO:0007669"/>
    <property type="project" value="TreeGrafter"/>
</dbReference>
<dbReference type="Gene3D" id="3.40.50.300">
    <property type="entry name" value="P-loop containing nucleotide triphosphate hydrolases"/>
    <property type="match status" value="1"/>
</dbReference>
<keyword evidence="5" id="KW-0235">DNA replication</keyword>
<feature type="domain" description="DNA polymerase III delta subunit C-terminal" evidence="10">
    <location>
        <begin position="207"/>
        <end position="317"/>
    </location>
</feature>
<dbReference type="EC" id="2.7.7.7" evidence="1"/>
<dbReference type="OrthoDB" id="9811073at2"/>
<reference evidence="12 13" key="1">
    <citation type="journal article" date="2018" name="Genome Biol. Evol.">
        <title>Cladogenesis and Genomic Streamlining in Extracellular Endosymbionts of Tropical Stink Bugs.</title>
        <authorList>
            <person name="Otero-Bravo A."/>
            <person name="Goffredi S."/>
            <person name="Sabree Z.L."/>
        </authorList>
    </citation>
    <scope>NUCLEOTIDE SEQUENCE [LARGE SCALE GENOMIC DNA]</scope>
    <source>
        <strain evidence="12 13">SoEO</strain>
    </source>
</reference>
<sequence>MNDYPWIDVIYFKIITQYQKGFIHPVVLIQGIKGIGAEILILKLSYWLLCQERNDLKNCGRCKSCKLMQFNSHPDYYKLKVEKREKTIGVDMVRNLIDNLYICAHQSNKKVVWLENINQLTTSANNALLKIIEEPPYNTCFFLNTENISTILPTIRSRCMILRLSTPSEEESLTWLKKQSSQKEIIILSALRLSFGIPIAALNLIKNNWELRKKLCDTLFIAFEHDILQLLPIINKDKELCINWLISLLLDAMKLQNNITKNLTNLDRKDIVLLISRSFSFNILNNIIYNWIKFRDRLMKLEVLNEELLLTNLLLKFIIKMG</sequence>
<dbReference type="InterPro" id="IPR027417">
    <property type="entry name" value="P-loop_NTPase"/>
</dbReference>
<dbReference type="Gene3D" id="1.10.8.10">
    <property type="entry name" value="DNA helicase RuvA subunit, C-terminal domain"/>
    <property type="match status" value="1"/>
</dbReference>
<dbReference type="InterPro" id="IPR048731">
    <property type="entry name" value="HolB_lid-gammaproteobact"/>
</dbReference>
<dbReference type="InterPro" id="IPR015199">
    <property type="entry name" value="DNA_pol_III_delta_C"/>
</dbReference>
<keyword evidence="6" id="KW-0239">DNA-directed DNA polymerase</keyword>
<evidence type="ECO:0000256" key="7">
    <source>
        <dbReference type="ARBA" id="ARBA00026073"/>
    </source>
</evidence>
<evidence type="ECO:0000256" key="5">
    <source>
        <dbReference type="ARBA" id="ARBA00022705"/>
    </source>
</evidence>
<dbReference type="InterPro" id="IPR008921">
    <property type="entry name" value="DNA_pol3_clamp-load_cplx_C"/>
</dbReference>
<dbReference type="PANTHER" id="PTHR11669:SF8">
    <property type="entry name" value="DNA POLYMERASE III SUBUNIT DELTA"/>
    <property type="match status" value="1"/>
</dbReference>
<proteinExistence type="predicted"/>
<dbReference type="Pfam" id="PF09115">
    <property type="entry name" value="DNApol3-delta_C"/>
    <property type="match status" value="1"/>
</dbReference>
<comment type="catalytic activity">
    <reaction evidence="9">
        <text>DNA(n) + a 2'-deoxyribonucleoside 5'-triphosphate = DNA(n+1) + diphosphate</text>
        <dbReference type="Rhea" id="RHEA:22508"/>
        <dbReference type="Rhea" id="RHEA-COMP:17339"/>
        <dbReference type="Rhea" id="RHEA-COMP:17340"/>
        <dbReference type="ChEBI" id="CHEBI:33019"/>
        <dbReference type="ChEBI" id="CHEBI:61560"/>
        <dbReference type="ChEBI" id="CHEBI:173112"/>
        <dbReference type="EC" id="2.7.7.7"/>
    </reaction>
</comment>
<comment type="function">
    <text evidence="8">DNA polymerase III is a complex, multichain enzyme responsible for most of the replicative synthesis in bacteria. This DNA polymerase also exhibits 3' to 5' exonuclease activity.</text>
</comment>
<dbReference type="Pfam" id="PF21500">
    <property type="entry name" value="HolB_lid"/>
    <property type="match status" value="1"/>
</dbReference>
<evidence type="ECO:0000256" key="4">
    <source>
        <dbReference type="ARBA" id="ARBA00022695"/>
    </source>
</evidence>
<dbReference type="InterPro" id="IPR050238">
    <property type="entry name" value="DNA_Rep/Repair_Clamp_Loader"/>
</dbReference>
<dbReference type="AlphaFoldDB" id="A0A2P5T2I0"/>
<feature type="domain" description="DNA polymerase III subunit delta' AAA+ ATPase lid" evidence="11">
    <location>
        <begin position="167"/>
        <end position="205"/>
    </location>
</feature>
<evidence type="ECO:0000313" key="13">
    <source>
        <dbReference type="Proteomes" id="UP000295937"/>
    </source>
</evidence>
<dbReference type="GO" id="GO:0003677">
    <property type="term" value="F:DNA binding"/>
    <property type="evidence" value="ECO:0007669"/>
    <property type="project" value="InterPro"/>
</dbReference>
<dbReference type="SUPFAM" id="SSF52540">
    <property type="entry name" value="P-loop containing nucleoside triphosphate hydrolases"/>
    <property type="match status" value="1"/>
</dbReference>
<dbReference type="SUPFAM" id="SSF48019">
    <property type="entry name" value="post-AAA+ oligomerization domain-like"/>
    <property type="match status" value="1"/>
</dbReference>
<dbReference type="EMBL" id="PDKR01000001">
    <property type="protein sequence ID" value="PPI88776.1"/>
    <property type="molecule type" value="Genomic_DNA"/>
</dbReference>
<dbReference type="RefSeq" id="WP_136132202.1">
    <property type="nucleotide sequence ID" value="NZ_PDKR01000001.1"/>
</dbReference>
<dbReference type="Proteomes" id="UP000295937">
    <property type="component" value="Unassembled WGS sequence"/>
</dbReference>
<accession>A0A2P5T2I0</accession>
<name>A0A2P5T2I0_9GAMM</name>
<evidence type="ECO:0000259" key="10">
    <source>
        <dbReference type="Pfam" id="PF09115"/>
    </source>
</evidence>
<dbReference type="GO" id="GO:0003887">
    <property type="term" value="F:DNA-directed DNA polymerase activity"/>
    <property type="evidence" value="ECO:0007669"/>
    <property type="project" value="UniProtKB-KW"/>
</dbReference>
<comment type="caution">
    <text evidence="12">The sequence shown here is derived from an EMBL/GenBank/DDBJ whole genome shotgun (WGS) entry which is preliminary data.</text>
</comment>
<evidence type="ECO:0000256" key="2">
    <source>
        <dbReference type="ARBA" id="ARBA00014363"/>
    </source>
</evidence>
<evidence type="ECO:0000256" key="9">
    <source>
        <dbReference type="ARBA" id="ARBA00049244"/>
    </source>
</evidence>
<evidence type="ECO:0000259" key="11">
    <source>
        <dbReference type="Pfam" id="PF21500"/>
    </source>
</evidence>
<dbReference type="PANTHER" id="PTHR11669">
    <property type="entry name" value="REPLICATION FACTOR C / DNA POLYMERASE III GAMMA-TAU SUBUNIT"/>
    <property type="match status" value="1"/>
</dbReference>
<keyword evidence="4 12" id="KW-0548">Nucleotidyltransferase</keyword>
<organism evidence="12 13">
    <name type="scientific">Candidatus Pantoea edessiphila</name>
    <dbReference type="NCBI Taxonomy" id="2044610"/>
    <lineage>
        <taxon>Bacteria</taxon>
        <taxon>Pseudomonadati</taxon>
        <taxon>Pseudomonadota</taxon>
        <taxon>Gammaproteobacteria</taxon>
        <taxon>Enterobacterales</taxon>
        <taxon>Erwiniaceae</taxon>
        <taxon>Pantoea</taxon>
    </lineage>
</organism>
<dbReference type="GO" id="GO:0009360">
    <property type="term" value="C:DNA polymerase III complex"/>
    <property type="evidence" value="ECO:0007669"/>
    <property type="project" value="InterPro"/>
</dbReference>
<evidence type="ECO:0000256" key="6">
    <source>
        <dbReference type="ARBA" id="ARBA00022932"/>
    </source>
</evidence>
<evidence type="ECO:0000256" key="3">
    <source>
        <dbReference type="ARBA" id="ARBA00022679"/>
    </source>
</evidence>